<evidence type="ECO:0008006" key="4">
    <source>
        <dbReference type="Google" id="ProtNLM"/>
    </source>
</evidence>
<keyword evidence="3" id="KW-1185">Reference proteome</keyword>
<evidence type="ECO:0000313" key="2">
    <source>
        <dbReference type="EMBL" id="KAK1384069.1"/>
    </source>
</evidence>
<evidence type="ECO:0000256" key="1">
    <source>
        <dbReference type="SAM" id="MobiDB-lite"/>
    </source>
</evidence>
<dbReference type="Pfam" id="PF07797">
    <property type="entry name" value="DUF1639"/>
    <property type="match status" value="1"/>
</dbReference>
<protein>
    <recommendedName>
        <fullName evidence="4">DUF1639 family protein</fullName>
    </recommendedName>
</protein>
<dbReference type="PANTHER" id="PTHR33130">
    <property type="entry name" value="PUTATIVE (DUF1639)-RELATED"/>
    <property type="match status" value="1"/>
</dbReference>
<dbReference type="Proteomes" id="UP001237642">
    <property type="component" value="Unassembled WGS sequence"/>
</dbReference>
<dbReference type="InterPro" id="IPR012438">
    <property type="entry name" value="DUF1639"/>
</dbReference>
<reference evidence="2" key="2">
    <citation type="submission" date="2023-05" db="EMBL/GenBank/DDBJ databases">
        <authorList>
            <person name="Schelkunov M.I."/>
        </authorList>
    </citation>
    <scope>NUCLEOTIDE SEQUENCE</scope>
    <source>
        <strain evidence="2">Hsosn_3</strain>
        <tissue evidence="2">Leaf</tissue>
    </source>
</reference>
<name>A0AAD8IE31_9APIA</name>
<evidence type="ECO:0000313" key="3">
    <source>
        <dbReference type="Proteomes" id="UP001237642"/>
    </source>
</evidence>
<proteinExistence type="predicted"/>
<dbReference type="PANTHER" id="PTHR33130:SF43">
    <property type="entry name" value="OS01G0688600 PROTEIN"/>
    <property type="match status" value="1"/>
</dbReference>
<organism evidence="2 3">
    <name type="scientific">Heracleum sosnowskyi</name>
    <dbReference type="NCBI Taxonomy" id="360622"/>
    <lineage>
        <taxon>Eukaryota</taxon>
        <taxon>Viridiplantae</taxon>
        <taxon>Streptophyta</taxon>
        <taxon>Embryophyta</taxon>
        <taxon>Tracheophyta</taxon>
        <taxon>Spermatophyta</taxon>
        <taxon>Magnoliopsida</taxon>
        <taxon>eudicotyledons</taxon>
        <taxon>Gunneridae</taxon>
        <taxon>Pentapetalae</taxon>
        <taxon>asterids</taxon>
        <taxon>campanulids</taxon>
        <taxon>Apiales</taxon>
        <taxon>Apiaceae</taxon>
        <taxon>Apioideae</taxon>
        <taxon>apioid superclade</taxon>
        <taxon>Tordylieae</taxon>
        <taxon>Tordyliinae</taxon>
        <taxon>Heracleum</taxon>
    </lineage>
</organism>
<reference evidence="2" key="1">
    <citation type="submission" date="2023-02" db="EMBL/GenBank/DDBJ databases">
        <title>Genome of toxic invasive species Heracleum sosnowskyi carries increased number of genes despite the absence of recent whole-genome duplications.</title>
        <authorList>
            <person name="Schelkunov M."/>
            <person name="Shtratnikova V."/>
            <person name="Makarenko M."/>
            <person name="Klepikova A."/>
            <person name="Omelchenko D."/>
            <person name="Novikova G."/>
            <person name="Obukhova E."/>
            <person name="Bogdanov V."/>
            <person name="Penin A."/>
            <person name="Logacheva M."/>
        </authorList>
    </citation>
    <scope>NUCLEOTIDE SEQUENCE</scope>
    <source>
        <strain evidence="2">Hsosn_3</strain>
        <tissue evidence="2">Leaf</tissue>
    </source>
</reference>
<feature type="region of interest" description="Disordered" evidence="1">
    <location>
        <begin position="64"/>
        <end position="86"/>
    </location>
</feature>
<dbReference type="AlphaFoldDB" id="A0AAD8IE31"/>
<accession>A0AAD8IE31</accession>
<sequence length="265" mass="29399">MENRKERSSSRERLHYFTLPDNGLKWGVQRQLRCMKVNPNCRNFDQVRSFSAPVTDRTRKLEKELTPPNGVSPVKNSGHRVNGPVSDDSVVDLERVVDGMRISDKGKGKAKVSEDDCNENRPVGLRSWNLRTRRSACKAPQGIAGRDIMSDVPAVPVVGLVASGAAGAGFSPVRRIDSRLRGGGGMGSGVEQKTERAKFSFALSKEEIEDDFFAMTGAKPPRRPKRRPKALQRKLNDLVPGFWLSEVTPETYKVDDNPEPKKGSK</sequence>
<gene>
    <name evidence="2" type="ORF">POM88_021804</name>
</gene>
<comment type="caution">
    <text evidence="2">The sequence shown here is derived from an EMBL/GenBank/DDBJ whole genome shotgun (WGS) entry which is preliminary data.</text>
</comment>
<dbReference type="EMBL" id="JAUIZM010000005">
    <property type="protein sequence ID" value="KAK1384069.1"/>
    <property type="molecule type" value="Genomic_DNA"/>
</dbReference>